<reference evidence="1 2" key="1">
    <citation type="submission" date="2018-06" db="EMBL/GenBank/DDBJ databases">
        <authorList>
            <consortium name="Pathogen Informatics"/>
            <person name="Doyle S."/>
        </authorList>
    </citation>
    <scope>NUCLEOTIDE SEQUENCE [LARGE SCALE GENOMIC DNA]</scope>
    <source>
        <strain evidence="1 2">NCTC12239</strain>
    </source>
</reference>
<name>A0A378JSQ0_9GAMM</name>
<dbReference type="RefSeq" id="WP_155824904.1">
    <property type="nucleotide sequence ID" value="NZ_CAAAJG010000046.1"/>
</dbReference>
<organism evidence="1 2">
    <name type="scientific">Legionella moravica</name>
    <dbReference type="NCBI Taxonomy" id="39962"/>
    <lineage>
        <taxon>Bacteria</taxon>
        <taxon>Pseudomonadati</taxon>
        <taxon>Pseudomonadota</taxon>
        <taxon>Gammaproteobacteria</taxon>
        <taxon>Legionellales</taxon>
        <taxon>Legionellaceae</taxon>
        <taxon>Legionella</taxon>
    </lineage>
</organism>
<proteinExistence type="predicted"/>
<dbReference type="EMBL" id="UGOG01000001">
    <property type="protein sequence ID" value="STX61673.1"/>
    <property type="molecule type" value="Genomic_DNA"/>
</dbReference>
<gene>
    <name evidence="1" type="ORF">NCTC12239_00590</name>
</gene>
<evidence type="ECO:0000313" key="2">
    <source>
        <dbReference type="Proteomes" id="UP000254040"/>
    </source>
</evidence>
<protein>
    <submittedName>
        <fullName evidence="1">Uncharacterized protein</fullName>
    </submittedName>
</protein>
<dbReference type="Proteomes" id="UP000254040">
    <property type="component" value="Unassembled WGS sequence"/>
</dbReference>
<accession>A0A378JSQ0</accession>
<sequence length="46" mass="5497">MQSQIDKQGHSSIRTDFLMMRTSYMEINYTYILFDVAVNIVFMEKT</sequence>
<dbReference type="AlphaFoldDB" id="A0A378JSQ0"/>
<evidence type="ECO:0000313" key="1">
    <source>
        <dbReference type="EMBL" id="STX61673.1"/>
    </source>
</evidence>